<dbReference type="GeneID" id="71990774"/>
<sequence>MLNIESSELRRLLESKLPQEIYDEIRRLTFAYEPGLHEVHPDWKPPVQLQVCRAIRQEYAQSYFGHASTFLVDFIIDAQHRHLVGRWLSGMDQEYVRLIAEDHIILVDNNRKTGSVWRKRHVFAGHDMVFVLAVVSRAEAIELYEARIRELGKSEVG</sequence>
<dbReference type="Proteomes" id="UP000756132">
    <property type="component" value="Chromosome 8"/>
</dbReference>
<name>A0A9Q8UT29_PASFU</name>
<protein>
    <submittedName>
        <fullName evidence="1">Uncharacterized protein</fullName>
    </submittedName>
</protein>
<dbReference type="AlphaFoldDB" id="A0A9Q8UT29"/>
<reference evidence="1" key="1">
    <citation type="submission" date="2021-12" db="EMBL/GenBank/DDBJ databases">
        <authorList>
            <person name="Zaccaron A."/>
            <person name="Stergiopoulos I."/>
        </authorList>
    </citation>
    <scope>NUCLEOTIDE SEQUENCE</scope>
    <source>
        <strain evidence="1">Race5_Kim</strain>
    </source>
</reference>
<dbReference type="KEGG" id="ffu:CLAFUR5_10896"/>
<keyword evidence="2" id="KW-1185">Reference proteome</keyword>
<accession>A0A9Q8UT29</accession>
<gene>
    <name evidence="1" type="ORF">CLAFUR5_10896</name>
</gene>
<evidence type="ECO:0000313" key="2">
    <source>
        <dbReference type="Proteomes" id="UP000756132"/>
    </source>
</evidence>
<reference evidence="1" key="2">
    <citation type="journal article" date="2022" name="Microb. Genom.">
        <title>A chromosome-scale genome assembly of the tomato pathogen Cladosporium fulvum reveals a compartmentalized genome architecture and the presence of a dispensable chromosome.</title>
        <authorList>
            <person name="Zaccaron A.Z."/>
            <person name="Chen L.H."/>
            <person name="Samaras A."/>
            <person name="Stergiopoulos I."/>
        </authorList>
    </citation>
    <scope>NUCLEOTIDE SEQUENCE</scope>
    <source>
        <strain evidence="1">Race5_Kim</strain>
    </source>
</reference>
<dbReference type="EMBL" id="CP090170">
    <property type="protein sequence ID" value="UJO21387.1"/>
    <property type="molecule type" value="Genomic_DNA"/>
</dbReference>
<evidence type="ECO:0000313" key="1">
    <source>
        <dbReference type="EMBL" id="UJO21387.1"/>
    </source>
</evidence>
<organism evidence="1 2">
    <name type="scientific">Passalora fulva</name>
    <name type="common">Tomato leaf mold</name>
    <name type="synonym">Cladosporium fulvum</name>
    <dbReference type="NCBI Taxonomy" id="5499"/>
    <lineage>
        <taxon>Eukaryota</taxon>
        <taxon>Fungi</taxon>
        <taxon>Dikarya</taxon>
        <taxon>Ascomycota</taxon>
        <taxon>Pezizomycotina</taxon>
        <taxon>Dothideomycetes</taxon>
        <taxon>Dothideomycetidae</taxon>
        <taxon>Mycosphaerellales</taxon>
        <taxon>Mycosphaerellaceae</taxon>
        <taxon>Fulvia</taxon>
    </lineage>
</organism>
<proteinExistence type="predicted"/>
<dbReference type="RefSeq" id="XP_047765753.1">
    <property type="nucleotide sequence ID" value="XM_047910044.1"/>
</dbReference>